<comment type="caution">
    <text evidence="6">The sequence shown here is derived from an EMBL/GenBank/DDBJ whole genome shotgun (WGS) entry which is preliminary data.</text>
</comment>
<dbReference type="InterPro" id="IPR017896">
    <property type="entry name" value="4Fe4S_Fe-S-bd"/>
</dbReference>
<dbReference type="InterPro" id="IPR005720">
    <property type="entry name" value="Dihydroorotate_DH_cat"/>
</dbReference>
<name>A0A0F9BQA4_9ZZZZ</name>
<dbReference type="NCBIfam" id="NF006183">
    <property type="entry name" value="PRK08318.1"/>
    <property type="match status" value="1"/>
</dbReference>
<dbReference type="Gene3D" id="3.30.70.20">
    <property type="match status" value="1"/>
</dbReference>
<dbReference type="CDD" id="cd02940">
    <property type="entry name" value="DHPD_FMN"/>
    <property type="match status" value="1"/>
</dbReference>
<dbReference type="InterPro" id="IPR013785">
    <property type="entry name" value="Aldolase_TIM"/>
</dbReference>
<evidence type="ECO:0000313" key="6">
    <source>
        <dbReference type="EMBL" id="KKK86556.1"/>
    </source>
</evidence>
<sequence length="413" mass="44139">GRFFIMKIGGDIDLSIDFCGIGFKNPFILSSAPPTITGEMMGRAFKAGWAGAVTKTLVIDADSIVNVTPRLASLSFPGPANEPKKIYAFENIELVTDRPISVWLKEIEQLRKGYPDHVVIASIMDDASKPDGWQHMAKKCEEAGAHMVEINMSCPHGMPEMGMGAAIGQNVELAARVTRWTVEAVGIPVMVKMTPNITDVGQVAKACVEAGADAISGINTVAAIIGVDLETLVPKPNVAGYSAYGGLSGAAVKPIALKAIATIAQAVNVPISGIGGISTWEDAAEFLLLGASTLQVCSAVMFQGYGIIDDLVDGLQNFMEDKGFEALQDMLGLSLGKLIEQTELSREVRLASSVNEKLCVKCDLCYVSCRDAGYQAITLKEDRTPEIDREKCTGCSLCQHVCPVWDCIEMTTK</sequence>
<protein>
    <recommendedName>
        <fullName evidence="4">Dihydrothymine dehydrogenase</fullName>
    </recommendedName>
    <alternativeName>
        <fullName evidence="3">Dihydrouracil dehydrogenase</fullName>
    </alternativeName>
</protein>
<evidence type="ECO:0000256" key="3">
    <source>
        <dbReference type="ARBA" id="ARBA00030119"/>
    </source>
</evidence>
<evidence type="ECO:0000259" key="5">
    <source>
        <dbReference type="PROSITE" id="PS51379"/>
    </source>
</evidence>
<feature type="non-terminal residue" evidence="6">
    <location>
        <position position="1"/>
    </location>
</feature>
<feature type="domain" description="4Fe-4S ferredoxin-type" evidence="5">
    <location>
        <begin position="350"/>
        <end position="382"/>
    </location>
</feature>
<dbReference type="SUPFAM" id="SSF51395">
    <property type="entry name" value="FMN-linked oxidoreductases"/>
    <property type="match status" value="1"/>
</dbReference>
<evidence type="ECO:0000256" key="2">
    <source>
        <dbReference type="ARBA" id="ARBA00023002"/>
    </source>
</evidence>
<dbReference type="EMBL" id="LAZR01050791">
    <property type="protein sequence ID" value="KKK86556.1"/>
    <property type="molecule type" value="Genomic_DNA"/>
</dbReference>
<dbReference type="AlphaFoldDB" id="A0A0F9BQA4"/>
<reference evidence="6" key="1">
    <citation type="journal article" date="2015" name="Nature">
        <title>Complex archaea that bridge the gap between prokaryotes and eukaryotes.</title>
        <authorList>
            <person name="Spang A."/>
            <person name="Saw J.H."/>
            <person name="Jorgensen S.L."/>
            <person name="Zaremba-Niedzwiedzka K."/>
            <person name="Martijn J."/>
            <person name="Lind A.E."/>
            <person name="van Eijk R."/>
            <person name="Schleper C."/>
            <person name="Guy L."/>
            <person name="Ettema T.J."/>
        </authorList>
    </citation>
    <scope>NUCLEOTIDE SEQUENCE</scope>
</reference>
<dbReference type="PANTHER" id="PTHR43073">
    <property type="entry name" value="DIHYDROPYRIMIDINE DEHYDROGENASE [NADP(+)]"/>
    <property type="match status" value="1"/>
</dbReference>
<dbReference type="GO" id="GO:0006210">
    <property type="term" value="P:thymine catabolic process"/>
    <property type="evidence" value="ECO:0007669"/>
    <property type="project" value="TreeGrafter"/>
</dbReference>
<comment type="similarity">
    <text evidence="1">Belongs to the dihydropyrimidine dehydrogenase family.</text>
</comment>
<dbReference type="GO" id="GO:0002058">
    <property type="term" value="F:uracil binding"/>
    <property type="evidence" value="ECO:0007669"/>
    <property type="project" value="TreeGrafter"/>
</dbReference>
<accession>A0A0F9BQA4</accession>
<keyword evidence="2" id="KW-0560">Oxidoreductase</keyword>
<feature type="domain" description="4Fe-4S ferredoxin-type" evidence="5">
    <location>
        <begin position="383"/>
        <end position="413"/>
    </location>
</feature>
<proteinExistence type="inferred from homology"/>
<dbReference type="GO" id="GO:0050661">
    <property type="term" value="F:NADP binding"/>
    <property type="evidence" value="ECO:0007669"/>
    <property type="project" value="TreeGrafter"/>
</dbReference>
<evidence type="ECO:0000256" key="4">
    <source>
        <dbReference type="ARBA" id="ARBA00032722"/>
    </source>
</evidence>
<dbReference type="Pfam" id="PF01180">
    <property type="entry name" value="DHO_dh"/>
    <property type="match status" value="1"/>
</dbReference>
<dbReference type="SUPFAM" id="SSF54862">
    <property type="entry name" value="4Fe-4S ferredoxins"/>
    <property type="match status" value="1"/>
</dbReference>
<dbReference type="PROSITE" id="PS00198">
    <property type="entry name" value="4FE4S_FER_1"/>
    <property type="match status" value="1"/>
</dbReference>
<dbReference type="Pfam" id="PF14697">
    <property type="entry name" value="Fer4_21"/>
    <property type="match status" value="1"/>
</dbReference>
<organism evidence="6">
    <name type="scientific">marine sediment metagenome</name>
    <dbReference type="NCBI Taxonomy" id="412755"/>
    <lineage>
        <taxon>unclassified sequences</taxon>
        <taxon>metagenomes</taxon>
        <taxon>ecological metagenomes</taxon>
    </lineage>
</organism>
<dbReference type="PROSITE" id="PS51379">
    <property type="entry name" value="4FE4S_FER_2"/>
    <property type="match status" value="2"/>
</dbReference>
<dbReference type="GO" id="GO:0017113">
    <property type="term" value="F:dihydropyrimidine dehydrogenase (NADP+) activity"/>
    <property type="evidence" value="ECO:0007669"/>
    <property type="project" value="TreeGrafter"/>
</dbReference>
<dbReference type="GO" id="GO:0006212">
    <property type="term" value="P:uracil catabolic process"/>
    <property type="evidence" value="ECO:0007669"/>
    <property type="project" value="TreeGrafter"/>
</dbReference>
<evidence type="ECO:0000256" key="1">
    <source>
        <dbReference type="ARBA" id="ARBA00010804"/>
    </source>
</evidence>
<dbReference type="Gene3D" id="3.20.20.70">
    <property type="entry name" value="Aldolase class I"/>
    <property type="match status" value="1"/>
</dbReference>
<dbReference type="FunFam" id="3.20.20.70:FF:000027">
    <property type="entry name" value="Dihydropyrimidine dehydrogenase [NADP(+)]"/>
    <property type="match status" value="1"/>
</dbReference>
<dbReference type="GO" id="GO:0005737">
    <property type="term" value="C:cytoplasm"/>
    <property type="evidence" value="ECO:0007669"/>
    <property type="project" value="InterPro"/>
</dbReference>
<dbReference type="InterPro" id="IPR017900">
    <property type="entry name" value="4Fe4S_Fe_S_CS"/>
</dbReference>
<dbReference type="PANTHER" id="PTHR43073:SF2">
    <property type="entry name" value="DIHYDROPYRIMIDINE DEHYDROGENASE [NADP(+)]"/>
    <property type="match status" value="1"/>
</dbReference>
<gene>
    <name evidence="6" type="ORF">LCGC14_2762060</name>
</gene>